<dbReference type="EMBL" id="JAPFRD010000013">
    <property type="protein sequence ID" value="MCW8109853.1"/>
    <property type="molecule type" value="Genomic_DNA"/>
</dbReference>
<accession>A0ABT3PAP5</accession>
<evidence type="ECO:0000313" key="2">
    <source>
        <dbReference type="Proteomes" id="UP001142810"/>
    </source>
</evidence>
<dbReference type="RefSeq" id="WP_265618734.1">
    <property type="nucleotide sequence ID" value="NZ_JAPFRD010000013.1"/>
</dbReference>
<dbReference type="InterPro" id="IPR021109">
    <property type="entry name" value="Peptidase_aspartic_dom_sf"/>
</dbReference>
<protein>
    <submittedName>
        <fullName evidence="1">Retropepsin-like domain-containing protein</fullName>
    </submittedName>
</protein>
<reference evidence="1" key="1">
    <citation type="submission" date="2022-11" db="EMBL/GenBank/DDBJ databases">
        <title>Alteromonas sp. nov., isolated from sea water of the Qingdao.</title>
        <authorList>
            <person name="Wang Q."/>
        </authorList>
    </citation>
    <scope>NUCLEOTIDE SEQUENCE</scope>
    <source>
        <strain evidence="1">ASW11-7</strain>
    </source>
</reference>
<organism evidence="1 2">
    <name type="scientific">Alteromonas aquimaris</name>
    <dbReference type="NCBI Taxonomy" id="2998417"/>
    <lineage>
        <taxon>Bacteria</taxon>
        <taxon>Pseudomonadati</taxon>
        <taxon>Pseudomonadota</taxon>
        <taxon>Gammaproteobacteria</taxon>
        <taxon>Alteromonadales</taxon>
        <taxon>Alteromonadaceae</taxon>
        <taxon>Alteromonas/Salinimonas group</taxon>
        <taxon>Alteromonas</taxon>
    </lineage>
</organism>
<sequence>MPINAVFAQHISQEAIAGIVGQDAVVSLNALIDLSSAQLVIPETEHDTHAFLTETLSTDFTSVELHESRMGFHFVEVTLNNQPARLIIDSGAPQVMLDKSELERMALKTEQHDTAKMVLNDGTKVAIDVLHDTSIAIGDTIIEGELMASDLSGLMTAINEKAETRIIGVIGNQQLVKLKSIIDLSQSTLHLSSPYSR</sequence>
<dbReference type="Pfam" id="PF13650">
    <property type="entry name" value="Asp_protease_2"/>
    <property type="match status" value="1"/>
</dbReference>
<name>A0ABT3PAP5_9ALTE</name>
<proteinExistence type="predicted"/>
<dbReference type="SUPFAM" id="SSF50630">
    <property type="entry name" value="Acid proteases"/>
    <property type="match status" value="1"/>
</dbReference>
<evidence type="ECO:0000313" key="1">
    <source>
        <dbReference type="EMBL" id="MCW8109853.1"/>
    </source>
</evidence>
<comment type="caution">
    <text evidence="1">The sequence shown here is derived from an EMBL/GenBank/DDBJ whole genome shotgun (WGS) entry which is preliminary data.</text>
</comment>
<keyword evidence="2" id="KW-1185">Reference proteome</keyword>
<gene>
    <name evidence="1" type="ORF">OPS25_15205</name>
</gene>
<dbReference type="Gene3D" id="2.40.70.10">
    <property type="entry name" value="Acid Proteases"/>
    <property type="match status" value="1"/>
</dbReference>
<dbReference type="Proteomes" id="UP001142810">
    <property type="component" value="Unassembled WGS sequence"/>
</dbReference>